<keyword evidence="3" id="KW-0732">Signal</keyword>
<comment type="similarity">
    <text evidence="1">Belongs to the esterase D family.</text>
</comment>
<protein>
    <recommendedName>
        <fullName evidence="6">Alpha/beta hydrolase</fullName>
    </recommendedName>
</protein>
<gene>
    <name evidence="4" type="ORF">SAMN05216271_0331</name>
</gene>
<evidence type="ECO:0000256" key="1">
    <source>
        <dbReference type="ARBA" id="ARBA00005622"/>
    </source>
</evidence>
<dbReference type="EMBL" id="LT629763">
    <property type="protein sequence ID" value="SDR76763.1"/>
    <property type="molecule type" value="Genomic_DNA"/>
</dbReference>
<dbReference type="STRING" id="472181.SAMN05216271_0331"/>
<sequence>MSWITFLRSPCLAALSTLWLITFANAAQAGEQPVTLSGSIEWSMHNAKGQPYRILISKPEGEVPYTGGYPVLYVLDANAYFASFHEAKRAQEQFRHAIIVGIAYPGEEPLNFLRRAYDFSPPVPAAQNTPPQGGQDELLDFLQQQVMPAVADRFPVDTDQQSLFGHSFGGMFGIYALFTRPTLFDHIVAASPSLWWHDRFLLAPERRFSADVRAGKTDVTHSSLALIVGERDSPQEIQDSQALHRRLQPLSAWGLRSSMLIEQGEDHMSVPSRIESRVLQEVLTARRQ</sequence>
<name>A0A1H1LQB0_9GAMM</name>
<evidence type="ECO:0000256" key="3">
    <source>
        <dbReference type="SAM" id="SignalP"/>
    </source>
</evidence>
<accession>A0A1H1LQB0</accession>
<dbReference type="Pfam" id="PF00756">
    <property type="entry name" value="Esterase"/>
    <property type="match status" value="1"/>
</dbReference>
<reference evidence="5" key="1">
    <citation type="submission" date="2016-10" db="EMBL/GenBank/DDBJ databases">
        <authorList>
            <person name="Varghese N."/>
            <person name="Submissions S."/>
        </authorList>
    </citation>
    <scope>NUCLEOTIDE SEQUENCE [LARGE SCALE GENOMIC DNA]</scope>
    <source>
        <strain evidence="5">JCM 14963</strain>
    </source>
</reference>
<dbReference type="SUPFAM" id="SSF53474">
    <property type="entry name" value="alpha/beta-Hydrolases"/>
    <property type="match status" value="1"/>
</dbReference>
<proteinExistence type="inferred from homology"/>
<feature type="chain" id="PRO_5009253653" description="Alpha/beta hydrolase" evidence="3">
    <location>
        <begin position="30"/>
        <end position="288"/>
    </location>
</feature>
<dbReference type="GO" id="GO:0016788">
    <property type="term" value="F:hydrolase activity, acting on ester bonds"/>
    <property type="evidence" value="ECO:0007669"/>
    <property type="project" value="TreeGrafter"/>
</dbReference>
<evidence type="ECO:0000256" key="2">
    <source>
        <dbReference type="ARBA" id="ARBA00022801"/>
    </source>
</evidence>
<dbReference type="Gene3D" id="3.40.50.1820">
    <property type="entry name" value="alpha/beta hydrolase"/>
    <property type="match status" value="1"/>
</dbReference>
<dbReference type="RefSeq" id="WP_231701987.1">
    <property type="nucleotide sequence ID" value="NZ_LT629763.1"/>
</dbReference>
<dbReference type="InterPro" id="IPR052558">
    <property type="entry name" value="Siderophore_Hydrolase_D"/>
</dbReference>
<dbReference type="PANTHER" id="PTHR40841">
    <property type="entry name" value="SIDEROPHORE TRIACETYLFUSARININE C ESTERASE"/>
    <property type="match status" value="1"/>
</dbReference>
<dbReference type="PANTHER" id="PTHR40841:SF2">
    <property type="entry name" value="SIDEROPHORE-DEGRADING ESTERASE (EUROFUNG)"/>
    <property type="match status" value="1"/>
</dbReference>
<organism evidence="4 5">
    <name type="scientific">Halopseudomonas sabulinigri</name>
    <dbReference type="NCBI Taxonomy" id="472181"/>
    <lineage>
        <taxon>Bacteria</taxon>
        <taxon>Pseudomonadati</taxon>
        <taxon>Pseudomonadota</taxon>
        <taxon>Gammaproteobacteria</taxon>
        <taxon>Pseudomonadales</taxon>
        <taxon>Pseudomonadaceae</taxon>
        <taxon>Halopseudomonas</taxon>
    </lineage>
</organism>
<dbReference type="AlphaFoldDB" id="A0A1H1LQB0"/>
<evidence type="ECO:0000313" key="4">
    <source>
        <dbReference type="EMBL" id="SDR76763.1"/>
    </source>
</evidence>
<dbReference type="InterPro" id="IPR029058">
    <property type="entry name" value="AB_hydrolase_fold"/>
</dbReference>
<evidence type="ECO:0008006" key="6">
    <source>
        <dbReference type="Google" id="ProtNLM"/>
    </source>
</evidence>
<keyword evidence="2" id="KW-0378">Hydrolase</keyword>
<dbReference type="InterPro" id="IPR000801">
    <property type="entry name" value="Esterase-like"/>
</dbReference>
<feature type="signal peptide" evidence="3">
    <location>
        <begin position="1"/>
        <end position="29"/>
    </location>
</feature>
<evidence type="ECO:0000313" key="5">
    <source>
        <dbReference type="Proteomes" id="UP000243413"/>
    </source>
</evidence>
<dbReference type="Proteomes" id="UP000243413">
    <property type="component" value="Chromosome I"/>
</dbReference>